<sequence>MARAAIAQAPLPSADLMLQYAGLLLAAGDDVQVNAILRNVQGQPMSVQTRKRFDDLLYRYRIRQADLLREGGDLAGAYDTLAPALAQRPDDIQAVSAFAR</sequence>
<accession>A0A3M2X1S8</accession>
<dbReference type="AlphaFoldDB" id="A0A3M2X1S8"/>
<evidence type="ECO:0000313" key="2">
    <source>
        <dbReference type="Proteomes" id="UP000282378"/>
    </source>
</evidence>
<comment type="caution">
    <text evidence="1">The sequence shown here is derived from an EMBL/GenBank/DDBJ whole genome shotgun (WGS) entry which is preliminary data.</text>
</comment>
<organism evidence="1 2">
    <name type="scientific">Pseudomonas syringae pv. maculicola</name>
    <dbReference type="NCBI Taxonomy" id="59511"/>
    <lineage>
        <taxon>Bacteria</taxon>
        <taxon>Pseudomonadati</taxon>
        <taxon>Pseudomonadota</taxon>
        <taxon>Gammaproteobacteria</taxon>
        <taxon>Pseudomonadales</taxon>
        <taxon>Pseudomonadaceae</taxon>
        <taxon>Pseudomonas</taxon>
    </lineage>
</organism>
<dbReference type="Proteomes" id="UP000282378">
    <property type="component" value="Unassembled WGS sequence"/>
</dbReference>
<gene>
    <name evidence="1" type="ORF">APX70_05826</name>
</gene>
<name>A0A3M2X1S8_PSEYM</name>
<protein>
    <submittedName>
        <fullName evidence="1">Cellulose synthase operon protein C</fullName>
    </submittedName>
</protein>
<dbReference type="EMBL" id="RBNL01003120">
    <property type="protein sequence ID" value="RML57742.1"/>
    <property type="molecule type" value="Genomic_DNA"/>
</dbReference>
<feature type="non-terminal residue" evidence="1">
    <location>
        <position position="100"/>
    </location>
</feature>
<evidence type="ECO:0000313" key="1">
    <source>
        <dbReference type="EMBL" id="RML57742.1"/>
    </source>
</evidence>
<reference evidence="1 2" key="1">
    <citation type="submission" date="2018-08" db="EMBL/GenBank/DDBJ databases">
        <title>Recombination of ecologically and evolutionarily significant loci maintains genetic cohesion in the Pseudomonas syringae species complex.</title>
        <authorList>
            <person name="Dillon M."/>
            <person name="Thakur S."/>
            <person name="Almeida R.N.D."/>
            <person name="Weir B.S."/>
            <person name="Guttman D.S."/>
        </authorList>
    </citation>
    <scope>NUCLEOTIDE SEQUENCE [LARGE SCALE GENOMIC DNA]</scope>
    <source>
        <strain evidence="1 2">88_10</strain>
    </source>
</reference>
<proteinExistence type="predicted"/>